<reference evidence="1" key="1">
    <citation type="submission" date="2020-12" db="EMBL/GenBank/DDBJ databases">
        <title>Bacterial novel species Mucilaginibacter sp. SD-g isolated from soil.</title>
        <authorList>
            <person name="Jung H.-Y."/>
        </authorList>
    </citation>
    <scope>NUCLEOTIDE SEQUENCE</scope>
    <source>
        <strain evidence="1">SD-g</strain>
    </source>
</reference>
<sequence length="230" mass="26011">MISANRHGQAAGKTGSLQMTWLLAFLFFIAAALPVSTCRAQTFAEWFSQKKTQKKYLLQQIAALQVYTSYLKQGYTIASQGLSGISGALYKEFGLHNAYYHSLKTAGPAIRSNRQVAEIVQWQQDILDRLAQLDRVDGLKQGERTYISQVKNALLRDCNTQMTLLQDIMTDGRVTWSDEERLKTISSIHTAMEDNYSFATAFTDKVYLYKVQQEQERNSVHTGKALHGLQ</sequence>
<gene>
    <name evidence="1" type="ORF">I5M19_04395</name>
</gene>
<accession>A0A934ULG4</accession>
<name>A0A934ULG4_9SPHI</name>
<dbReference type="AlphaFoldDB" id="A0A934ULG4"/>
<dbReference type="RefSeq" id="WP_200064432.1">
    <property type="nucleotide sequence ID" value="NZ_JAEHFW010000001.1"/>
</dbReference>
<comment type="caution">
    <text evidence="1">The sequence shown here is derived from an EMBL/GenBank/DDBJ whole genome shotgun (WGS) entry which is preliminary data.</text>
</comment>
<dbReference type="EMBL" id="JAEHFW010000001">
    <property type="protein sequence ID" value="MBK0378533.1"/>
    <property type="molecule type" value="Genomic_DNA"/>
</dbReference>
<evidence type="ECO:0000313" key="1">
    <source>
        <dbReference type="EMBL" id="MBK0378533.1"/>
    </source>
</evidence>
<evidence type="ECO:0000313" key="2">
    <source>
        <dbReference type="Proteomes" id="UP000613193"/>
    </source>
</evidence>
<protein>
    <submittedName>
        <fullName evidence="1">Uncharacterized protein</fullName>
    </submittedName>
</protein>
<organism evidence="1 2">
    <name type="scientific">Mucilaginibacter segetis</name>
    <dbReference type="NCBI Taxonomy" id="2793071"/>
    <lineage>
        <taxon>Bacteria</taxon>
        <taxon>Pseudomonadati</taxon>
        <taxon>Bacteroidota</taxon>
        <taxon>Sphingobacteriia</taxon>
        <taxon>Sphingobacteriales</taxon>
        <taxon>Sphingobacteriaceae</taxon>
        <taxon>Mucilaginibacter</taxon>
    </lineage>
</organism>
<proteinExistence type="predicted"/>
<dbReference type="Proteomes" id="UP000613193">
    <property type="component" value="Unassembled WGS sequence"/>
</dbReference>
<keyword evidence="2" id="KW-1185">Reference proteome</keyword>